<accession>A0A229UV59</accession>
<dbReference type="Proteomes" id="UP000215509">
    <property type="component" value="Unassembled WGS sequence"/>
</dbReference>
<dbReference type="FunFam" id="3.50.50.60:FF:000034">
    <property type="entry name" value="sulfide:quinone oxidoreductase, mitochondrial"/>
    <property type="match status" value="1"/>
</dbReference>
<keyword evidence="4" id="KW-0274">FAD</keyword>
<dbReference type="PRINTS" id="PR00469">
    <property type="entry name" value="PNDRDTASEII"/>
</dbReference>
<evidence type="ECO:0000256" key="5">
    <source>
        <dbReference type="ARBA" id="ARBA00022946"/>
    </source>
</evidence>
<evidence type="ECO:0000256" key="2">
    <source>
        <dbReference type="ARBA" id="ARBA00022630"/>
    </source>
</evidence>
<dbReference type="PANTHER" id="PTHR10632:SF2">
    <property type="entry name" value="SULFIDE:QUINONE OXIDOREDUCTASE, MITOCHONDRIAL"/>
    <property type="match status" value="1"/>
</dbReference>
<proteinExistence type="predicted"/>
<comment type="cofactor">
    <cofactor evidence="1">
        <name>FAD</name>
        <dbReference type="ChEBI" id="CHEBI:57692"/>
    </cofactor>
</comment>
<dbReference type="GO" id="GO:0070221">
    <property type="term" value="P:sulfide oxidation, using sulfide:quinone oxidoreductase"/>
    <property type="evidence" value="ECO:0007669"/>
    <property type="project" value="TreeGrafter"/>
</dbReference>
<name>A0A229UV59_9BACL</name>
<keyword evidence="3" id="KW-0874">Quinone</keyword>
<evidence type="ECO:0000256" key="3">
    <source>
        <dbReference type="ARBA" id="ARBA00022719"/>
    </source>
</evidence>
<comment type="caution">
    <text evidence="8">The sequence shown here is derived from an EMBL/GenBank/DDBJ whole genome shotgun (WGS) entry which is preliminary data.</text>
</comment>
<dbReference type="Gene3D" id="3.50.50.60">
    <property type="entry name" value="FAD/NAD(P)-binding domain"/>
    <property type="match status" value="2"/>
</dbReference>
<gene>
    <name evidence="8" type="ORF">CF651_06930</name>
</gene>
<evidence type="ECO:0000313" key="9">
    <source>
        <dbReference type="Proteomes" id="UP000215509"/>
    </source>
</evidence>
<dbReference type="SUPFAM" id="SSF51905">
    <property type="entry name" value="FAD/NAD(P)-binding domain"/>
    <property type="match status" value="1"/>
</dbReference>
<dbReference type="GO" id="GO:0070224">
    <property type="term" value="F:sulfide:quinone oxidoreductase activity"/>
    <property type="evidence" value="ECO:0007669"/>
    <property type="project" value="TreeGrafter"/>
</dbReference>
<protein>
    <submittedName>
        <fullName evidence="8">Pyridine nucleotide-disulfide oxidoreductase</fullName>
    </submittedName>
</protein>
<organism evidence="8 9">
    <name type="scientific">Paenibacillus rigui</name>
    <dbReference type="NCBI Taxonomy" id="554312"/>
    <lineage>
        <taxon>Bacteria</taxon>
        <taxon>Bacillati</taxon>
        <taxon>Bacillota</taxon>
        <taxon>Bacilli</taxon>
        <taxon>Bacillales</taxon>
        <taxon>Paenibacillaceae</taxon>
        <taxon>Paenibacillus</taxon>
    </lineage>
</organism>
<dbReference type="InterPro" id="IPR015904">
    <property type="entry name" value="Sulphide_quinone_reductase"/>
</dbReference>
<evidence type="ECO:0000313" key="8">
    <source>
        <dbReference type="EMBL" id="OXM87045.1"/>
    </source>
</evidence>
<sequence length="399" mass="44263">MDTANKTTIAIVGAGSAGISIASRLIRKAPHLKDHIIIVDPSDKHYYQPLWTLVGGGAARLEDSVRNQSSLIPEGVKWIRDEVTALLPDENKLLTGSSGAITYDYLVVTAGIQIYWDQIPGLKEAIGKNGVCSNYSVQYVQSTWDNIRNFKGGTALFTQPSTQVKCGGAPQKIMYLADDYFRQSGVRDKSRILFASGLPNIFAVKRYADTLNKVVERKNIDTMYRVELVAIDGENKKATFKQLDTQETSTLDYDMIHVTPPMGPYRFIAESAIADAGGWVDVDKYTLQHNKYPNVFGAGDCTNLPTSKTGAAVRKQAPTVADNLLALMDGKRMNAHYDGYTSCPLVTGYNKLVLAEFDYDKNPAESFPLDQSQERTSMYLMKKHLLPVMYWNGMLRGLM</sequence>
<dbReference type="RefSeq" id="WP_094014144.1">
    <property type="nucleotide sequence ID" value="NZ_NMQW01000009.1"/>
</dbReference>
<dbReference type="PANTHER" id="PTHR10632">
    <property type="entry name" value="SULFIDE:QUINONE OXIDOREDUCTASE"/>
    <property type="match status" value="1"/>
</dbReference>
<dbReference type="GO" id="GO:0048038">
    <property type="term" value="F:quinone binding"/>
    <property type="evidence" value="ECO:0007669"/>
    <property type="project" value="UniProtKB-KW"/>
</dbReference>
<dbReference type="InterPro" id="IPR036188">
    <property type="entry name" value="FAD/NAD-bd_sf"/>
</dbReference>
<evidence type="ECO:0000259" key="7">
    <source>
        <dbReference type="Pfam" id="PF07992"/>
    </source>
</evidence>
<dbReference type="Pfam" id="PF07992">
    <property type="entry name" value="Pyr_redox_2"/>
    <property type="match status" value="2"/>
</dbReference>
<keyword evidence="6" id="KW-0560">Oxidoreductase</keyword>
<keyword evidence="9" id="KW-1185">Reference proteome</keyword>
<dbReference type="AlphaFoldDB" id="A0A229UV59"/>
<evidence type="ECO:0000256" key="1">
    <source>
        <dbReference type="ARBA" id="ARBA00001974"/>
    </source>
</evidence>
<evidence type="ECO:0000256" key="6">
    <source>
        <dbReference type="ARBA" id="ARBA00023002"/>
    </source>
</evidence>
<evidence type="ECO:0000256" key="4">
    <source>
        <dbReference type="ARBA" id="ARBA00022827"/>
    </source>
</evidence>
<dbReference type="GO" id="GO:0071949">
    <property type="term" value="F:FAD binding"/>
    <property type="evidence" value="ECO:0007669"/>
    <property type="project" value="TreeGrafter"/>
</dbReference>
<dbReference type="OrthoDB" id="9805710at2"/>
<keyword evidence="5" id="KW-0809">Transit peptide</keyword>
<keyword evidence="2" id="KW-0285">Flavoprotein</keyword>
<dbReference type="EMBL" id="NMQW01000009">
    <property type="protein sequence ID" value="OXM87045.1"/>
    <property type="molecule type" value="Genomic_DNA"/>
</dbReference>
<reference evidence="8 9" key="1">
    <citation type="submission" date="2017-07" db="EMBL/GenBank/DDBJ databases">
        <title>Genome sequencing and assembly of Paenibacillus rigui.</title>
        <authorList>
            <person name="Mayilraj S."/>
        </authorList>
    </citation>
    <scope>NUCLEOTIDE SEQUENCE [LARGE SCALE GENOMIC DNA]</scope>
    <source>
        <strain evidence="8 9">JCM 16352</strain>
    </source>
</reference>
<feature type="domain" description="FAD/NAD(P)-binding" evidence="7">
    <location>
        <begin position="8"/>
        <end position="128"/>
    </location>
</feature>
<feature type="domain" description="FAD/NAD(P)-binding" evidence="7">
    <location>
        <begin position="205"/>
        <end position="307"/>
    </location>
</feature>
<dbReference type="InterPro" id="IPR023753">
    <property type="entry name" value="FAD/NAD-binding_dom"/>
</dbReference>